<dbReference type="EMBL" id="BMQJ01000022">
    <property type="protein sequence ID" value="GGQ26894.1"/>
    <property type="molecule type" value="Genomic_DNA"/>
</dbReference>
<name>A0ABQ2RHT7_9ACTN</name>
<feature type="domain" description="Resolvase/invertase-type recombinase catalytic" evidence="2">
    <location>
        <begin position="42"/>
        <end position="97"/>
    </location>
</feature>
<reference evidence="4" key="1">
    <citation type="journal article" date="2019" name="Int. J. Syst. Evol. Microbiol.">
        <title>The Global Catalogue of Microorganisms (GCM) 10K type strain sequencing project: providing services to taxonomists for standard genome sequencing and annotation.</title>
        <authorList>
            <consortium name="The Broad Institute Genomics Platform"/>
            <consortium name="The Broad Institute Genome Sequencing Center for Infectious Disease"/>
            <person name="Wu L."/>
            <person name="Ma J."/>
        </authorList>
    </citation>
    <scope>NUCLEOTIDE SEQUENCE [LARGE SCALE GENOMIC DNA]</scope>
    <source>
        <strain evidence="4">JCM 3115</strain>
    </source>
</reference>
<dbReference type="InterPro" id="IPR006119">
    <property type="entry name" value="Resolv_N"/>
</dbReference>
<dbReference type="InterPro" id="IPR036162">
    <property type="entry name" value="Resolvase-like_N_sf"/>
</dbReference>
<organism evidence="3 4">
    <name type="scientific">Streptosporangium pseudovulgare</name>
    <dbReference type="NCBI Taxonomy" id="35765"/>
    <lineage>
        <taxon>Bacteria</taxon>
        <taxon>Bacillati</taxon>
        <taxon>Actinomycetota</taxon>
        <taxon>Actinomycetes</taxon>
        <taxon>Streptosporangiales</taxon>
        <taxon>Streptosporangiaceae</taxon>
        <taxon>Streptosporangium</taxon>
    </lineage>
</organism>
<dbReference type="SUPFAM" id="SSF53041">
    <property type="entry name" value="Resolvase-like"/>
    <property type="match status" value="1"/>
</dbReference>
<keyword evidence="4" id="KW-1185">Reference proteome</keyword>
<protein>
    <recommendedName>
        <fullName evidence="2">Resolvase/invertase-type recombinase catalytic domain-containing protein</fullName>
    </recommendedName>
</protein>
<evidence type="ECO:0000313" key="4">
    <source>
        <dbReference type="Proteomes" id="UP000611554"/>
    </source>
</evidence>
<accession>A0ABQ2RHT7</accession>
<evidence type="ECO:0000256" key="1">
    <source>
        <dbReference type="SAM" id="MobiDB-lite"/>
    </source>
</evidence>
<proteinExistence type="predicted"/>
<sequence length="97" mass="10048">MFRKAIPTGAPPDRTGTPAHGVPCRCSGNGGLYGTPEGVHGTRAGCARCSTGGQDAIIQIRRPLALGIPEGRIHIDRGFSGTTRHDRGGLDRAFAAV</sequence>
<dbReference type="Proteomes" id="UP000611554">
    <property type="component" value="Unassembled WGS sequence"/>
</dbReference>
<comment type="caution">
    <text evidence="3">The sequence shown here is derived from an EMBL/GenBank/DDBJ whole genome shotgun (WGS) entry which is preliminary data.</text>
</comment>
<evidence type="ECO:0000259" key="2">
    <source>
        <dbReference type="PROSITE" id="PS51736"/>
    </source>
</evidence>
<dbReference type="PROSITE" id="PS51736">
    <property type="entry name" value="RECOMBINASES_3"/>
    <property type="match status" value="1"/>
</dbReference>
<gene>
    <name evidence="3" type="ORF">GCM10010140_66470</name>
</gene>
<evidence type="ECO:0000313" key="3">
    <source>
        <dbReference type="EMBL" id="GGQ26894.1"/>
    </source>
</evidence>
<feature type="region of interest" description="Disordered" evidence="1">
    <location>
        <begin position="1"/>
        <end position="20"/>
    </location>
</feature>